<organism evidence="6 7">
    <name type="scientific">Maudiozyma exigua</name>
    <name type="common">Yeast</name>
    <name type="synonym">Kazachstania exigua</name>
    <dbReference type="NCBI Taxonomy" id="34358"/>
    <lineage>
        <taxon>Eukaryota</taxon>
        <taxon>Fungi</taxon>
        <taxon>Dikarya</taxon>
        <taxon>Ascomycota</taxon>
        <taxon>Saccharomycotina</taxon>
        <taxon>Saccharomycetes</taxon>
        <taxon>Saccharomycetales</taxon>
        <taxon>Saccharomycetaceae</taxon>
        <taxon>Maudiozyma</taxon>
    </lineage>
</organism>
<sequence length="409" mass="47351">MSDEEEITRCVCGEQEPADESGLYIQCEECSVWQHGFCVGIVEDVPDKYWCEQCKPELHDLYTDEEARKRSHYLPVQEGTIGKDSEEVKENGNDSEINEEDKEDKHDDIAQKEESAESKEGIASDNKSTDHKEDPHSSPENEEDNHDNEEDEEDKEDHEDEEGDFHELSKRASRSSREEQQYQRMLEQAIKESQMDAPGDKTKAITPILSTTEDTNIAESEQPELKATSISEFLDENIETTEQDSQTDATEAESNRLNKTDDNDDNRSTSSKDKQRTIKKPSRVTKKPRRTKSKRNLSDGKRTNSNNKNKEKSVDVTATNSVKPRLPSQRTTMNEMRRRTSAILQFISRTQWDLENVQKERADLIRFIENDQFIEKIDHIFTQNNEALTMMNELTQNLLNWEKNYSNEN</sequence>
<proteinExistence type="predicted"/>
<dbReference type="AlphaFoldDB" id="A0A9P6WDS7"/>
<feature type="compositionally biased region" description="Basic and acidic residues" evidence="4">
    <location>
        <begin position="165"/>
        <end position="181"/>
    </location>
</feature>
<dbReference type="PANTHER" id="PTHR47793">
    <property type="entry name" value="HISTONE DEACETYLASE COMPLEX SUBUNIT CTI6"/>
    <property type="match status" value="1"/>
</dbReference>
<gene>
    <name evidence="6" type="ORF">C6P45_002377</name>
</gene>
<dbReference type="GO" id="GO:0061186">
    <property type="term" value="P:negative regulation of silent mating-type cassette heterochromatin formation"/>
    <property type="evidence" value="ECO:0007669"/>
    <property type="project" value="TreeGrafter"/>
</dbReference>
<dbReference type="InterPro" id="IPR011011">
    <property type="entry name" value="Znf_FYVE_PHD"/>
</dbReference>
<dbReference type="SMART" id="SM00249">
    <property type="entry name" value="PHD"/>
    <property type="match status" value="1"/>
</dbReference>
<name>A0A9P6WDS7_MAUEX</name>
<dbReference type="Proteomes" id="UP000750334">
    <property type="component" value="Unassembled WGS sequence"/>
</dbReference>
<dbReference type="GO" id="GO:0061188">
    <property type="term" value="P:negative regulation of rDNA heterochromatin formation"/>
    <property type="evidence" value="ECO:0007669"/>
    <property type="project" value="TreeGrafter"/>
</dbReference>
<keyword evidence="1" id="KW-0479">Metal-binding</keyword>
<protein>
    <recommendedName>
        <fullName evidence="5">Zinc finger PHD-type domain-containing protein</fullName>
    </recommendedName>
</protein>
<dbReference type="GO" id="GO:0070210">
    <property type="term" value="C:Rpd3L-Expanded complex"/>
    <property type="evidence" value="ECO:0007669"/>
    <property type="project" value="TreeGrafter"/>
</dbReference>
<feature type="compositionally biased region" description="Polar residues" evidence="4">
    <location>
        <begin position="316"/>
        <end position="333"/>
    </location>
</feature>
<feature type="compositionally biased region" description="Basic and acidic residues" evidence="4">
    <location>
        <begin position="253"/>
        <end position="276"/>
    </location>
</feature>
<comment type="caution">
    <text evidence="6">The sequence shown here is derived from an EMBL/GenBank/DDBJ whole genome shotgun (WGS) entry which is preliminary data.</text>
</comment>
<evidence type="ECO:0000256" key="4">
    <source>
        <dbReference type="SAM" id="MobiDB-lite"/>
    </source>
</evidence>
<dbReference type="OrthoDB" id="418595at2759"/>
<feature type="domain" description="Zinc finger PHD-type" evidence="5">
    <location>
        <begin position="9"/>
        <end position="55"/>
    </location>
</feature>
<dbReference type="GO" id="GO:0033698">
    <property type="term" value="C:Rpd3L complex"/>
    <property type="evidence" value="ECO:0007669"/>
    <property type="project" value="TreeGrafter"/>
</dbReference>
<dbReference type="InterPro" id="IPR019786">
    <property type="entry name" value="Zinc_finger_PHD-type_CS"/>
</dbReference>
<feature type="compositionally biased region" description="Acidic residues" evidence="4">
    <location>
        <begin position="140"/>
        <end position="164"/>
    </location>
</feature>
<evidence type="ECO:0000256" key="1">
    <source>
        <dbReference type="ARBA" id="ARBA00022723"/>
    </source>
</evidence>
<evidence type="ECO:0000256" key="2">
    <source>
        <dbReference type="ARBA" id="ARBA00022771"/>
    </source>
</evidence>
<dbReference type="InterPro" id="IPR013083">
    <property type="entry name" value="Znf_RING/FYVE/PHD"/>
</dbReference>
<dbReference type="PANTHER" id="PTHR47793:SF1">
    <property type="entry name" value="HISTONE DEACETYLASE COMPLEX SUBUNIT CTI6"/>
    <property type="match status" value="1"/>
</dbReference>
<feature type="compositionally biased region" description="Basic and acidic residues" evidence="4">
    <location>
        <begin position="296"/>
        <end position="314"/>
    </location>
</feature>
<evidence type="ECO:0000256" key="3">
    <source>
        <dbReference type="ARBA" id="ARBA00022833"/>
    </source>
</evidence>
<evidence type="ECO:0000313" key="7">
    <source>
        <dbReference type="Proteomes" id="UP000750334"/>
    </source>
</evidence>
<feature type="compositionally biased region" description="Basic and acidic residues" evidence="4">
    <location>
        <begin position="189"/>
        <end position="203"/>
    </location>
</feature>
<evidence type="ECO:0000313" key="6">
    <source>
        <dbReference type="EMBL" id="KAG0670473.1"/>
    </source>
</evidence>
<keyword evidence="3" id="KW-0862">Zinc</keyword>
<dbReference type="GO" id="GO:0008270">
    <property type="term" value="F:zinc ion binding"/>
    <property type="evidence" value="ECO:0007669"/>
    <property type="project" value="UniProtKB-KW"/>
</dbReference>
<dbReference type="InterPro" id="IPR001965">
    <property type="entry name" value="Znf_PHD"/>
</dbReference>
<feature type="compositionally biased region" description="Basic and acidic residues" evidence="4">
    <location>
        <begin position="81"/>
        <end position="92"/>
    </location>
</feature>
<accession>A0A9P6WDS7</accession>
<dbReference type="Pfam" id="PF20826">
    <property type="entry name" value="PHD_5"/>
    <property type="match status" value="1"/>
</dbReference>
<keyword evidence="2" id="KW-0863">Zinc-finger</keyword>
<keyword evidence="7" id="KW-1185">Reference proteome</keyword>
<feature type="region of interest" description="Disordered" evidence="4">
    <location>
        <begin position="73"/>
        <end position="333"/>
    </location>
</feature>
<reference evidence="6 7" key="1">
    <citation type="submission" date="2020-11" db="EMBL/GenBank/DDBJ databases">
        <title>Kefir isolates.</title>
        <authorList>
            <person name="Marcisauskas S."/>
            <person name="Kim Y."/>
            <person name="Blasche S."/>
        </authorList>
    </citation>
    <scope>NUCLEOTIDE SEQUENCE [LARGE SCALE GENOMIC DNA]</scope>
    <source>
        <strain evidence="6 7">OG2</strain>
    </source>
</reference>
<dbReference type="SUPFAM" id="SSF57903">
    <property type="entry name" value="FYVE/PHD zinc finger"/>
    <property type="match status" value="1"/>
</dbReference>
<evidence type="ECO:0000259" key="5">
    <source>
        <dbReference type="SMART" id="SM00249"/>
    </source>
</evidence>
<dbReference type="PROSITE" id="PS01359">
    <property type="entry name" value="ZF_PHD_1"/>
    <property type="match status" value="1"/>
</dbReference>
<dbReference type="InterPro" id="IPR053051">
    <property type="entry name" value="HDAC_complex_subunit"/>
</dbReference>
<feature type="compositionally biased region" description="Basic and acidic residues" evidence="4">
    <location>
        <begin position="103"/>
        <end position="139"/>
    </location>
</feature>
<dbReference type="EMBL" id="PUHR01000023">
    <property type="protein sequence ID" value="KAG0670473.1"/>
    <property type="molecule type" value="Genomic_DNA"/>
</dbReference>
<dbReference type="Gene3D" id="3.30.40.10">
    <property type="entry name" value="Zinc/RING finger domain, C3HC4 (zinc finger)"/>
    <property type="match status" value="1"/>
</dbReference>
<feature type="compositionally biased region" description="Basic residues" evidence="4">
    <location>
        <begin position="277"/>
        <end position="295"/>
    </location>
</feature>
<feature type="compositionally biased region" description="Polar residues" evidence="4">
    <location>
        <begin position="208"/>
        <end position="219"/>
    </location>
</feature>
<feature type="compositionally biased region" description="Acidic residues" evidence="4">
    <location>
        <begin position="233"/>
        <end position="242"/>
    </location>
</feature>